<feature type="domain" description="Calcineurin-like phosphoesterase" evidence="1">
    <location>
        <begin position="2"/>
        <end position="125"/>
    </location>
</feature>
<dbReference type="EMBL" id="JAIXNE010000012">
    <property type="protein sequence ID" value="MCA6079248.1"/>
    <property type="molecule type" value="Genomic_DNA"/>
</dbReference>
<dbReference type="PANTHER" id="PTHR42850:SF4">
    <property type="entry name" value="ZINC-DEPENDENT ENDOPOLYPHOSPHATASE"/>
    <property type="match status" value="1"/>
</dbReference>
<dbReference type="RefSeq" id="WP_225700105.1">
    <property type="nucleotide sequence ID" value="NZ_JAIXNE010000012.1"/>
</dbReference>
<dbReference type="AlphaFoldDB" id="A0A9X1KZW0"/>
<dbReference type="SUPFAM" id="SSF56300">
    <property type="entry name" value="Metallo-dependent phosphatases"/>
    <property type="match status" value="1"/>
</dbReference>
<dbReference type="GO" id="GO:0016791">
    <property type="term" value="F:phosphatase activity"/>
    <property type="evidence" value="ECO:0007669"/>
    <property type="project" value="TreeGrafter"/>
</dbReference>
<dbReference type="GO" id="GO:0005737">
    <property type="term" value="C:cytoplasm"/>
    <property type="evidence" value="ECO:0007669"/>
    <property type="project" value="TreeGrafter"/>
</dbReference>
<dbReference type="InterPro" id="IPR050126">
    <property type="entry name" value="Ap4A_hydrolase"/>
</dbReference>
<dbReference type="Proteomes" id="UP001139409">
    <property type="component" value="Unassembled WGS sequence"/>
</dbReference>
<proteinExistence type="predicted"/>
<dbReference type="InterPro" id="IPR029052">
    <property type="entry name" value="Metallo-depent_PP-like"/>
</dbReference>
<evidence type="ECO:0000313" key="2">
    <source>
        <dbReference type="EMBL" id="MCA6079248.1"/>
    </source>
</evidence>
<sequence length="229" mass="25511">MSTFVIGDIHGGDRALGQCLTRSGFDPDSDRLICLGDVCDGWPETRQVIERLLGLKNLIMILGNHDFMTLDWVRTGVRHPGWMSQGGSNTIASYDGKMPEAHVQLLESASSYLIEKNRLFVHAGILPDKPMDEQGDDIFLWDRTLFRIALDQKLSGTDRPITSFDEIYIGHSPVHNYGWLEPVRSGEVWMMDTGAGWTGKLSMMNIETKEAFTSDPVHTLYPPGSGRAG</sequence>
<accession>A0A9X1KZW0</accession>
<keyword evidence="3" id="KW-1185">Reference proteome</keyword>
<dbReference type="PANTHER" id="PTHR42850">
    <property type="entry name" value="METALLOPHOSPHOESTERASE"/>
    <property type="match status" value="1"/>
</dbReference>
<evidence type="ECO:0000313" key="3">
    <source>
        <dbReference type="Proteomes" id="UP001139409"/>
    </source>
</evidence>
<name>A0A9X1KZW0_9BACT</name>
<reference evidence="2" key="1">
    <citation type="submission" date="2021-09" db="EMBL/GenBank/DDBJ databases">
        <title>Fulvivirga sp. isolated from coastal sediment.</title>
        <authorList>
            <person name="Yu H."/>
        </authorList>
    </citation>
    <scope>NUCLEOTIDE SEQUENCE</scope>
    <source>
        <strain evidence="2">1062</strain>
    </source>
</reference>
<protein>
    <submittedName>
        <fullName evidence="2">Metallophosphoesterase</fullName>
    </submittedName>
</protein>
<comment type="caution">
    <text evidence="2">The sequence shown here is derived from an EMBL/GenBank/DDBJ whole genome shotgun (WGS) entry which is preliminary data.</text>
</comment>
<dbReference type="GO" id="GO:0008803">
    <property type="term" value="F:bis(5'-nucleosyl)-tetraphosphatase (symmetrical) activity"/>
    <property type="evidence" value="ECO:0007669"/>
    <property type="project" value="TreeGrafter"/>
</dbReference>
<dbReference type="Pfam" id="PF00149">
    <property type="entry name" value="Metallophos"/>
    <property type="match status" value="1"/>
</dbReference>
<evidence type="ECO:0000259" key="1">
    <source>
        <dbReference type="Pfam" id="PF00149"/>
    </source>
</evidence>
<organism evidence="2 3">
    <name type="scientific">Fulvivirga sedimenti</name>
    <dbReference type="NCBI Taxonomy" id="2879465"/>
    <lineage>
        <taxon>Bacteria</taxon>
        <taxon>Pseudomonadati</taxon>
        <taxon>Bacteroidota</taxon>
        <taxon>Cytophagia</taxon>
        <taxon>Cytophagales</taxon>
        <taxon>Fulvivirgaceae</taxon>
        <taxon>Fulvivirga</taxon>
    </lineage>
</organism>
<dbReference type="Gene3D" id="3.60.21.10">
    <property type="match status" value="1"/>
</dbReference>
<gene>
    <name evidence="2" type="ORF">LDX50_30545</name>
</gene>
<dbReference type="GO" id="GO:0110154">
    <property type="term" value="P:RNA decapping"/>
    <property type="evidence" value="ECO:0007669"/>
    <property type="project" value="TreeGrafter"/>
</dbReference>
<dbReference type="InterPro" id="IPR004843">
    <property type="entry name" value="Calcineurin-like_PHP"/>
</dbReference>